<proteinExistence type="predicted"/>
<sequence>MTTARSDSFNYVIKMAKTIENDEKRFDFMRRQVNSVEDCMKDGPEKCQTIKSLVIWSLKEFIPKNYKSDPRMLDFWYLMGKYSVDIGMEGVLENVHRLGYFKNVPEFYLMWADYLGSKQNRENFDKIVQICGENCQLGPSECHELFKSLLQKHFKDDSYNEGKTLDVIKMLADKSEVVRSDLTLFQRNKVVPSVDAPQNIISDTTTIIAKNQSKSIDTNKIKEGKSKLKEVKLSPKTASTSAPIHEEFSVYKDASFTKSPTTAQNTARNRISYYPELDDITLAGSHGKFSTDMFTSTPRRSVMPSNFDILLEDLTQENQIFDPTEKEEKGEGGGLFGCQLTDKAVIKGNEKDCGGLKMKKRLSFADENQRGISKNTNPIAEAVENKRTSYYPELDDITLAGAHGKFSTDMFTSTPRRSVMPSDFAPLDLTEGTQFFDPTEKEKVEGGGLFGCQLTDKMKGNEKGVGLNIKKRLSFADENQQGVSKNTNPMAEAVENKRTSYYPELDDITLAGAHGKFSTDMFTSTPRRSVMPTDFDPLLEDLTQENQIFDPTEKEEKGEGGGLFGCQLTDKIKGNEKGVGLNIKKRLSFADENQRRISKNANPMAEAVERIKKSKNNPNELIKTLPQLKISSPIHEASEDNKIFDSPEFPSPFHKKHRQ</sequence>
<dbReference type="Proteomes" id="UP000887563">
    <property type="component" value="Unplaced"/>
</dbReference>
<evidence type="ECO:0000313" key="3">
    <source>
        <dbReference type="WBParaSite" id="Minc3s00277g09221"/>
    </source>
</evidence>
<dbReference type="WBParaSite" id="Minc3s00277g09221">
    <property type="protein sequence ID" value="Minc3s00277g09221"/>
    <property type="gene ID" value="Minc3s00277g09221"/>
</dbReference>
<dbReference type="Gene3D" id="1.25.40.430">
    <property type="match status" value="1"/>
</dbReference>
<reference evidence="3" key="1">
    <citation type="submission" date="2022-11" db="UniProtKB">
        <authorList>
            <consortium name="WormBaseParasite"/>
        </authorList>
    </citation>
    <scope>IDENTIFICATION</scope>
</reference>
<name>A0A914L5W3_MELIC</name>
<evidence type="ECO:0000256" key="1">
    <source>
        <dbReference type="SAM" id="MobiDB-lite"/>
    </source>
</evidence>
<accession>A0A914L5W3</accession>
<feature type="region of interest" description="Disordered" evidence="1">
    <location>
        <begin position="632"/>
        <end position="659"/>
    </location>
</feature>
<protein>
    <submittedName>
        <fullName evidence="3">BUB1 N-terminal domain-containing protein</fullName>
    </submittedName>
</protein>
<dbReference type="AlphaFoldDB" id="A0A914L5W3"/>
<keyword evidence="2" id="KW-1185">Reference proteome</keyword>
<feature type="compositionally biased region" description="Basic and acidic residues" evidence="1">
    <location>
        <begin position="636"/>
        <end position="645"/>
    </location>
</feature>
<evidence type="ECO:0000313" key="2">
    <source>
        <dbReference type="Proteomes" id="UP000887563"/>
    </source>
</evidence>
<organism evidence="2 3">
    <name type="scientific">Meloidogyne incognita</name>
    <name type="common">Southern root-knot nematode worm</name>
    <name type="synonym">Oxyuris incognita</name>
    <dbReference type="NCBI Taxonomy" id="6306"/>
    <lineage>
        <taxon>Eukaryota</taxon>
        <taxon>Metazoa</taxon>
        <taxon>Ecdysozoa</taxon>
        <taxon>Nematoda</taxon>
        <taxon>Chromadorea</taxon>
        <taxon>Rhabditida</taxon>
        <taxon>Tylenchina</taxon>
        <taxon>Tylenchomorpha</taxon>
        <taxon>Tylenchoidea</taxon>
        <taxon>Meloidogynidae</taxon>
        <taxon>Meloidogyninae</taxon>
        <taxon>Meloidogyne</taxon>
        <taxon>Meloidogyne incognita group</taxon>
    </lineage>
</organism>